<dbReference type="PANTHER" id="PTHR21666">
    <property type="entry name" value="PEPTIDASE-RELATED"/>
    <property type="match status" value="1"/>
</dbReference>
<reference evidence="4 5" key="1">
    <citation type="submission" date="2017-08" db="EMBL/GenBank/DDBJ databases">
        <title>Halovibrio sewagensis sp. nov., isolated from wastewater of high salinity.</title>
        <authorList>
            <person name="Dong X."/>
            <person name="Zhang G."/>
        </authorList>
    </citation>
    <scope>NUCLEOTIDE SEQUENCE [LARGE SCALE GENOMIC DNA]</scope>
    <source>
        <strain evidence="4 5">YL5-2</strain>
    </source>
</reference>
<dbReference type="GO" id="GO:0004222">
    <property type="term" value="F:metalloendopeptidase activity"/>
    <property type="evidence" value="ECO:0007669"/>
    <property type="project" value="TreeGrafter"/>
</dbReference>
<dbReference type="OrthoDB" id="9805070at2"/>
<sequence length="306" mass="33444">MNILFVGRHHGRARVFSPGRSTLFAAGASLALMMAGAGWGGYQLAVQSGATGTVAESHMVERWKERLDETHEELDRIESRAESEISALTRRVGELQARALRVDALGQNLMASADLSGEEFDFESRPAMGGPEPEMTGDSQTTTALEHQISALESRLSSREKQLTLLDRLIANRELKSQREVDGRPVTWGWTSSPYGYRTDPFSGRRAWHTGVDIAGREGGDVISVGAGVVTEAREKGGYGYIVEIDHGDGYQTRYAHAKKLLVEKGEIVDKGQKIATMGSTGRSTGPHVHFEVVKDGTRKNPTDFM</sequence>
<dbReference type="Gene3D" id="2.70.70.10">
    <property type="entry name" value="Glucose Permease (Domain IIA)"/>
    <property type="match status" value="1"/>
</dbReference>
<dbReference type="EMBL" id="NSKD01000005">
    <property type="protein sequence ID" value="PAU79932.1"/>
    <property type="molecule type" value="Genomic_DNA"/>
</dbReference>
<dbReference type="SUPFAM" id="SSF51261">
    <property type="entry name" value="Duplicated hybrid motif"/>
    <property type="match status" value="1"/>
</dbReference>
<gene>
    <name evidence="4" type="ORF">CK501_12090</name>
</gene>
<dbReference type="FunFam" id="2.70.70.10:FF:000006">
    <property type="entry name" value="M23 family peptidase"/>
    <property type="match status" value="1"/>
</dbReference>
<dbReference type="RefSeq" id="WP_095618001.1">
    <property type="nucleotide sequence ID" value="NZ_NSKD01000005.1"/>
</dbReference>
<keyword evidence="2" id="KW-1133">Transmembrane helix</keyword>
<keyword evidence="2" id="KW-0812">Transmembrane</keyword>
<feature type="transmembrane region" description="Helical" evidence="2">
    <location>
        <begin position="21"/>
        <end position="42"/>
    </location>
</feature>
<dbReference type="InterPro" id="IPR011055">
    <property type="entry name" value="Dup_hybrid_motif"/>
</dbReference>
<keyword evidence="1" id="KW-0175">Coiled coil</keyword>
<evidence type="ECO:0000313" key="5">
    <source>
        <dbReference type="Proteomes" id="UP000218896"/>
    </source>
</evidence>
<evidence type="ECO:0000256" key="2">
    <source>
        <dbReference type="SAM" id="Phobius"/>
    </source>
</evidence>
<accession>A0A2A2F5P9</accession>
<dbReference type="Proteomes" id="UP000218896">
    <property type="component" value="Unassembled WGS sequence"/>
</dbReference>
<evidence type="ECO:0000256" key="1">
    <source>
        <dbReference type="SAM" id="Coils"/>
    </source>
</evidence>
<protein>
    <recommendedName>
        <fullName evidence="3">M23ase beta-sheet core domain-containing protein</fullName>
    </recommendedName>
</protein>
<dbReference type="Pfam" id="PF01551">
    <property type="entry name" value="Peptidase_M23"/>
    <property type="match status" value="1"/>
</dbReference>
<feature type="coiled-coil region" evidence="1">
    <location>
        <begin position="60"/>
        <end position="98"/>
    </location>
</feature>
<keyword evidence="5" id="KW-1185">Reference proteome</keyword>
<feature type="domain" description="M23ase beta-sheet core" evidence="3">
    <location>
        <begin position="209"/>
        <end position="302"/>
    </location>
</feature>
<dbReference type="InterPro" id="IPR016047">
    <property type="entry name" value="M23ase_b-sheet_dom"/>
</dbReference>
<organism evidence="4 5">
    <name type="scientific">Halovibrio salipaludis</name>
    <dbReference type="NCBI Taxonomy" id="2032626"/>
    <lineage>
        <taxon>Bacteria</taxon>
        <taxon>Pseudomonadati</taxon>
        <taxon>Pseudomonadota</taxon>
        <taxon>Gammaproteobacteria</taxon>
        <taxon>Oceanospirillales</taxon>
        <taxon>Halomonadaceae</taxon>
        <taxon>Halovibrio</taxon>
    </lineage>
</organism>
<dbReference type="CDD" id="cd12797">
    <property type="entry name" value="M23_peptidase"/>
    <property type="match status" value="1"/>
</dbReference>
<comment type="caution">
    <text evidence="4">The sequence shown here is derived from an EMBL/GenBank/DDBJ whole genome shotgun (WGS) entry which is preliminary data.</text>
</comment>
<dbReference type="PANTHER" id="PTHR21666:SF291">
    <property type="entry name" value="STAGE II SPORULATION PROTEIN Q"/>
    <property type="match status" value="1"/>
</dbReference>
<proteinExistence type="predicted"/>
<dbReference type="AlphaFoldDB" id="A0A2A2F5P9"/>
<name>A0A2A2F5P9_9GAMM</name>
<dbReference type="InterPro" id="IPR050570">
    <property type="entry name" value="Cell_wall_metabolism_enzyme"/>
</dbReference>
<keyword evidence="2" id="KW-0472">Membrane</keyword>
<evidence type="ECO:0000313" key="4">
    <source>
        <dbReference type="EMBL" id="PAU79932.1"/>
    </source>
</evidence>
<evidence type="ECO:0000259" key="3">
    <source>
        <dbReference type="Pfam" id="PF01551"/>
    </source>
</evidence>